<dbReference type="EMBL" id="JAHTBI010000054">
    <property type="protein sequence ID" value="MBV6288535.1"/>
    <property type="molecule type" value="Genomic_DNA"/>
</dbReference>
<proteinExistence type="predicted"/>
<sequence>MAYPSTLDFLESFGIEPTEVDSSIAMSRYLVKSGTSGVVFDFSFSEIMNSFQVSMCLGNQVLATLSSEGVETIDIFHDPQADGIRIRFNIDNSLAHARLTLSPDINLHWSILCNT</sequence>
<name>A0A9Q2XLG0_9PSED</name>
<protein>
    <submittedName>
        <fullName evidence="1">Uncharacterized protein</fullName>
    </submittedName>
</protein>
<organism evidence="1 2">
    <name type="scientific">Pseudomonas aegrilactucae</name>
    <dbReference type="NCBI Taxonomy" id="2854028"/>
    <lineage>
        <taxon>Bacteria</taxon>
        <taxon>Pseudomonadati</taxon>
        <taxon>Pseudomonadota</taxon>
        <taxon>Gammaproteobacteria</taxon>
        <taxon>Pseudomonadales</taxon>
        <taxon>Pseudomonadaceae</taxon>
        <taxon>Pseudomonas</taxon>
    </lineage>
</organism>
<comment type="caution">
    <text evidence="1">The sequence shown here is derived from an EMBL/GenBank/DDBJ whole genome shotgun (WGS) entry which is preliminary data.</text>
</comment>
<evidence type="ECO:0000313" key="2">
    <source>
        <dbReference type="Proteomes" id="UP001106592"/>
    </source>
</evidence>
<dbReference type="AlphaFoldDB" id="A0A9Q2XLG0"/>
<dbReference type="Proteomes" id="UP001106592">
    <property type="component" value="Unassembled WGS sequence"/>
</dbReference>
<accession>A0A9Q2XLG0</accession>
<evidence type="ECO:0000313" key="1">
    <source>
        <dbReference type="EMBL" id="MBV6288535.1"/>
    </source>
</evidence>
<reference evidence="1" key="2">
    <citation type="journal article" date="2023" name="Plant Pathol.">
        <title>Dismantling and reorganizing Pseudomonas marginalis sensu#lato.</title>
        <authorList>
            <person name="Sawada H."/>
            <person name="Fujikawa T."/>
            <person name="Satou M."/>
        </authorList>
    </citation>
    <scope>NUCLEOTIDE SEQUENCE</scope>
    <source>
        <strain evidence="1">MAFF 301350</strain>
    </source>
</reference>
<dbReference type="RefSeq" id="WP_217976534.1">
    <property type="nucleotide sequence ID" value="NZ_JAHTBI010000054.1"/>
</dbReference>
<dbReference type="CDD" id="cd20698">
    <property type="entry name" value="CdiI_Kp-like"/>
    <property type="match status" value="1"/>
</dbReference>
<gene>
    <name evidence="1" type="ORF">KUO17_16115</name>
</gene>
<reference evidence="1" key="1">
    <citation type="journal article" date="2022" name="Int. J. Syst. Evol. Microbiol.">
        <title>Pseudomonas aegrilactucae sp. nov. and Pseudomonas morbosilactucae sp. nov., pathogens causing bacterial rot of lettuce in Japan.</title>
        <authorList>
            <person name="Sawada H."/>
            <person name="Fujikawa T."/>
            <person name="Satou M."/>
        </authorList>
    </citation>
    <scope>NUCLEOTIDE SEQUENCE</scope>
    <source>
        <strain evidence="1">MAFF 301350</strain>
    </source>
</reference>
<keyword evidence="2" id="KW-1185">Reference proteome</keyword>